<dbReference type="OrthoDB" id="5386133at2759"/>
<dbReference type="EMBL" id="ML976674">
    <property type="protein sequence ID" value="KAF1974498.1"/>
    <property type="molecule type" value="Genomic_DNA"/>
</dbReference>
<evidence type="ECO:0000313" key="1">
    <source>
        <dbReference type="EMBL" id="KAF1974498.1"/>
    </source>
</evidence>
<protein>
    <submittedName>
        <fullName evidence="1">Uncharacterized protein</fullName>
    </submittedName>
</protein>
<accession>A0A6A5VCE9</accession>
<dbReference type="Proteomes" id="UP000800036">
    <property type="component" value="Unassembled WGS sequence"/>
</dbReference>
<feature type="non-terminal residue" evidence="1">
    <location>
        <position position="1"/>
    </location>
</feature>
<sequence>AKQIVCLDKSTTTKQTRDRKRGWAPKGSNCRVTGSVARTRRRSLLPATTIDSYIAHIII</sequence>
<organism evidence="1 2">
    <name type="scientific">Bimuria novae-zelandiae CBS 107.79</name>
    <dbReference type="NCBI Taxonomy" id="1447943"/>
    <lineage>
        <taxon>Eukaryota</taxon>
        <taxon>Fungi</taxon>
        <taxon>Dikarya</taxon>
        <taxon>Ascomycota</taxon>
        <taxon>Pezizomycotina</taxon>
        <taxon>Dothideomycetes</taxon>
        <taxon>Pleosporomycetidae</taxon>
        <taxon>Pleosporales</taxon>
        <taxon>Massarineae</taxon>
        <taxon>Didymosphaeriaceae</taxon>
        <taxon>Bimuria</taxon>
    </lineage>
</organism>
<gene>
    <name evidence="1" type="ORF">BU23DRAFT_460915</name>
</gene>
<reference evidence="1" key="1">
    <citation type="journal article" date="2020" name="Stud. Mycol.">
        <title>101 Dothideomycetes genomes: a test case for predicting lifestyles and emergence of pathogens.</title>
        <authorList>
            <person name="Haridas S."/>
            <person name="Albert R."/>
            <person name="Binder M."/>
            <person name="Bloem J."/>
            <person name="Labutti K."/>
            <person name="Salamov A."/>
            <person name="Andreopoulos B."/>
            <person name="Baker S."/>
            <person name="Barry K."/>
            <person name="Bills G."/>
            <person name="Bluhm B."/>
            <person name="Cannon C."/>
            <person name="Castanera R."/>
            <person name="Culley D."/>
            <person name="Daum C."/>
            <person name="Ezra D."/>
            <person name="Gonzalez J."/>
            <person name="Henrissat B."/>
            <person name="Kuo A."/>
            <person name="Liang C."/>
            <person name="Lipzen A."/>
            <person name="Lutzoni F."/>
            <person name="Magnuson J."/>
            <person name="Mondo S."/>
            <person name="Nolan M."/>
            <person name="Ohm R."/>
            <person name="Pangilinan J."/>
            <person name="Park H.-J."/>
            <person name="Ramirez L."/>
            <person name="Alfaro M."/>
            <person name="Sun H."/>
            <person name="Tritt A."/>
            <person name="Yoshinaga Y."/>
            <person name="Zwiers L.-H."/>
            <person name="Turgeon B."/>
            <person name="Goodwin S."/>
            <person name="Spatafora J."/>
            <person name="Crous P."/>
            <person name="Grigoriev I."/>
        </authorList>
    </citation>
    <scope>NUCLEOTIDE SEQUENCE</scope>
    <source>
        <strain evidence="1">CBS 107.79</strain>
    </source>
</reference>
<evidence type="ECO:0000313" key="2">
    <source>
        <dbReference type="Proteomes" id="UP000800036"/>
    </source>
</evidence>
<keyword evidence="2" id="KW-1185">Reference proteome</keyword>
<name>A0A6A5VCE9_9PLEO</name>
<proteinExistence type="predicted"/>
<dbReference type="AlphaFoldDB" id="A0A6A5VCE9"/>